<dbReference type="PANTHER" id="PTHR30136">
    <property type="entry name" value="HELIX-TURN-HELIX TRANSCRIPTIONAL REGULATOR, ICLR FAMILY"/>
    <property type="match status" value="1"/>
</dbReference>
<accession>A0A1G8DZS8</accession>
<dbReference type="Proteomes" id="UP000198822">
    <property type="component" value="Chromosome I"/>
</dbReference>
<dbReference type="EMBL" id="LT629695">
    <property type="protein sequence ID" value="SDH63000.1"/>
    <property type="molecule type" value="Genomic_DNA"/>
</dbReference>
<dbReference type="Pfam" id="PF09339">
    <property type="entry name" value="HTH_IclR"/>
    <property type="match status" value="1"/>
</dbReference>
<organism evidence="6 7">
    <name type="scientific">Agrococcus jejuensis</name>
    <dbReference type="NCBI Taxonomy" id="399736"/>
    <lineage>
        <taxon>Bacteria</taxon>
        <taxon>Bacillati</taxon>
        <taxon>Actinomycetota</taxon>
        <taxon>Actinomycetes</taxon>
        <taxon>Micrococcales</taxon>
        <taxon>Microbacteriaceae</taxon>
        <taxon>Agrococcus</taxon>
    </lineage>
</organism>
<dbReference type="GO" id="GO:0003700">
    <property type="term" value="F:DNA-binding transcription factor activity"/>
    <property type="evidence" value="ECO:0007669"/>
    <property type="project" value="TreeGrafter"/>
</dbReference>
<dbReference type="InterPro" id="IPR005471">
    <property type="entry name" value="Tscrpt_reg_IclR_N"/>
</dbReference>
<dbReference type="InterPro" id="IPR036388">
    <property type="entry name" value="WH-like_DNA-bd_sf"/>
</dbReference>
<sequence>MVVSDGKGTAGRPLLVLDKVRAILDAFTPERPALTLGDLRRATGIPTSTLQRLAANMVEDGFLDRSDDVLRVGVRMLHWSAPALQGIGIVDLAQPILRSLRDETGETACLFRESSGMRVCIAVAESLHPLRRSMSPGETMPISAGSAGRVLLAWNAELADHTLSGELSSFTPSSVVDPADLREHVERARTDGFAVTVGERELGISSVSAPVFGARGELVGALGVLAPTLRLPESATGSAVAAVVAAADALTRLLGGRRTV</sequence>
<dbReference type="OrthoDB" id="4068713at2"/>
<name>A0A1G8DZS8_9MICO</name>
<dbReference type="Pfam" id="PF01614">
    <property type="entry name" value="IclR_C"/>
    <property type="match status" value="1"/>
</dbReference>
<dbReference type="PROSITE" id="PS51077">
    <property type="entry name" value="HTH_ICLR"/>
    <property type="match status" value="1"/>
</dbReference>
<dbReference type="GO" id="GO:0045892">
    <property type="term" value="P:negative regulation of DNA-templated transcription"/>
    <property type="evidence" value="ECO:0007669"/>
    <property type="project" value="TreeGrafter"/>
</dbReference>
<dbReference type="PROSITE" id="PS51078">
    <property type="entry name" value="ICLR_ED"/>
    <property type="match status" value="1"/>
</dbReference>
<evidence type="ECO:0000259" key="5">
    <source>
        <dbReference type="PROSITE" id="PS51078"/>
    </source>
</evidence>
<feature type="domain" description="HTH iclR-type" evidence="4">
    <location>
        <begin position="14"/>
        <end position="74"/>
    </location>
</feature>
<dbReference type="Gene3D" id="3.30.450.40">
    <property type="match status" value="1"/>
</dbReference>
<dbReference type="GO" id="GO:0003677">
    <property type="term" value="F:DNA binding"/>
    <property type="evidence" value="ECO:0007669"/>
    <property type="project" value="UniProtKB-KW"/>
</dbReference>
<dbReference type="InterPro" id="IPR050707">
    <property type="entry name" value="HTH_MetabolicPath_Reg"/>
</dbReference>
<gene>
    <name evidence="6" type="ORF">SAMN04489720_1833</name>
</gene>
<evidence type="ECO:0000259" key="4">
    <source>
        <dbReference type="PROSITE" id="PS51077"/>
    </source>
</evidence>
<dbReference type="SUPFAM" id="SSF46785">
    <property type="entry name" value="Winged helix' DNA-binding domain"/>
    <property type="match status" value="1"/>
</dbReference>
<dbReference type="InterPro" id="IPR029016">
    <property type="entry name" value="GAF-like_dom_sf"/>
</dbReference>
<feature type="domain" description="IclR-ED" evidence="5">
    <location>
        <begin position="75"/>
        <end position="256"/>
    </location>
</feature>
<evidence type="ECO:0000256" key="2">
    <source>
        <dbReference type="ARBA" id="ARBA00023125"/>
    </source>
</evidence>
<dbReference type="InterPro" id="IPR036390">
    <property type="entry name" value="WH_DNA-bd_sf"/>
</dbReference>
<evidence type="ECO:0000256" key="1">
    <source>
        <dbReference type="ARBA" id="ARBA00023015"/>
    </source>
</evidence>
<evidence type="ECO:0000313" key="6">
    <source>
        <dbReference type="EMBL" id="SDH63000.1"/>
    </source>
</evidence>
<dbReference type="AlphaFoldDB" id="A0A1G8DZS8"/>
<dbReference type="SUPFAM" id="SSF55781">
    <property type="entry name" value="GAF domain-like"/>
    <property type="match status" value="1"/>
</dbReference>
<dbReference type="STRING" id="399736.SAMN04489720_1833"/>
<evidence type="ECO:0000313" key="7">
    <source>
        <dbReference type="Proteomes" id="UP000198822"/>
    </source>
</evidence>
<keyword evidence="1" id="KW-0805">Transcription regulation</keyword>
<dbReference type="InterPro" id="IPR014757">
    <property type="entry name" value="Tscrpt_reg_IclR_C"/>
</dbReference>
<proteinExistence type="predicted"/>
<keyword evidence="2 6" id="KW-0238">DNA-binding</keyword>
<evidence type="ECO:0000256" key="3">
    <source>
        <dbReference type="ARBA" id="ARBA00023163"/>
    </source>
</evidence>
<dbReference type="Gene3D" id="1.10.10.10">
    <property type="entry name" value="Winged helix-like DNA-binding domain superfamily/Winged helix DNA-binding domain"/>
    <property type="match status" value="1"/>
</dbReference>
<reference evidence="7" key="1">
    <citation type="submission" date="2016-10" db="EMBL/GenBank/DDBJ databases">
        <authorList>
            <person name="Varghese N."/>
            <person name="Submissions S."/>
        </authorList>
    </citation>
    <scope>NUCLEOTIDE SEQUENCE [LARGE SCALE GENOMIC DNA]</scope>
    <source>
        <strain evidence="7">DSM 22002</strain>
    </source>
</reference>
<protein>
    <submittedName>
        <fullName evidence="6">DNA-binding transcriptional regulator, IclR family</fullName>
    </submittedName>
</protein>
<dbReference type="SMART" id="SM00346">
    <property type="entry name" value="HTH_ICLR"/>
    <property type="match status" value="1"/>
</dbReference>
<dbReference type="PANTHER" id="PTHR30136:SF39">
    <property type="entry name" value="TRANSCRIPTIONAL REGULATORY PROTEIN"/>
    <property type="match status" value="1"/>
</dbReference>
<keyword evidence="3" id="KW-0804">Transcription</keyword>
<keyword evidence="7" id="KW-1185">Reference proteome</keyword>